<comment type="caution">
    <text evidence="1">The sequence shown here is derived from an EMBL/GenBank/DDBJ whole genome shotgun (WGS) entry which is preliminary data.</text>
</comment>
<protein>
    <submittedName>
        <fullName evidence="1">Uncharacterized protein</fullName>
    </submittedName>
</protein>
<reference evidence="1" key="1">
    <citation type="submission" date="2019-08" db="EMBL/GenBank/DDBJ databases">
        <authorList>
            <person name="Kucharzyk K."/>
            <person name="Murdoch R.W."/>
            <person name="Higgins S."/>
            <person name="Loffler F."/>
        </authorList>
    </citation>
    <scope>NUCLEOTIDE SEQUENCE</scope>
</reference>
<proteinExistence type="predicted"/>
<dbReference type="AlphaFoldDB" id="A0A644WXK7"/>
<gene>
    <name evidence="1" type="ORF">SDC9_54749</name>
</gene>
<evidence type="ECO:0000313" key="1">
    <source>
        <dbReference type="EMBL" id="MPM08437.1"/>
    </source>
</evidence>
<sequence length="60" mass="6453">MEEGVDCLGFAVTAAVAPVKVIRMNVSCMEPVTHATVNSQREHCGLTACALEQYLTEKTV</sequence>
<accession>A0A644WXK7</accession>
<name>A0A644WXK7_9ZZZZ</name>
<organism evidence="1">
    <name type="scientific">bioreactor metagenome</name>
    <dbReference type="NCBI Taxonomy" id="1076179"/>
    <lineage>
        <taxon>unclassified sequences</taxon>
        <taxon>metagenomes</taxon>
        <taxon>ecological metagenomes</taxon>
    </lineage>
</organism>
<dbReference type="EMBL" id="VSSQ01001449">
    <property type="protein sequence ID" value="MPM08437.1"/>
    <property type="molecule type" value="Genomic_DNA"/>
</dbReference>